<protein>
    <submittedName>
        <fullName evidence="3">Uncharacterized protein</fullName>
    </submittedName>
</protein>
<organism evidence="3 4">
    <name type="scientific">Blepharisma stoltei</name>
    <dbReference type="NCBI Taxonomy" id="1481888"/>
    <lineage>
        <taxon>Eukaryota</taxon>
        <taxon>Sar</taxon>
        <taxon>Alveolata</taxon>
        <taxon>Ciliophora</taxon>
        <taxon>Postciliodesmatophora</taxon>
        <taxon>Heterotrichea</taxon>
        <taxon>Heterotrichida</taxon>
        <taxon>Blepharismidae</taxon>
        <taxon>Blepharisma</taxon>
    </lineage>
</organism>
<evidence type="ECO:0000256" key="1">
    <source>
        <dbReference type="SAM" id="Coils"/>
    </source>
</evidence>
<feature type="region of interest" description="Disordered" evidence="2">
    <location>
        <begin position="409"/>
        <end position="487"/>
    </location>
</feature>
<evidence type="ECO:0000313" key="4">
    <source>
        <dbReference type="Proteomes" id="UP001162131"/>
    </source>
</evidence>
<sequence length="880" mass="101048">MLNRKVSFNIIENKAFDVLGTYKVKQVQRLKTISSEKTLRSLTPDPLLKSRASYSFNKTTRDISHMLDSQKLKQNVSDVETLHSIYRGASSSSLPTDYEEIKNYVKNNFILDSSIFLDTGSTQSGEEKTSLGLPTGRIQAKNLKYWLDTMKNKYINDYLEELYNGHSLNELKREAIENIYKACLREVIRQVSVFCLDRGNLIMEVVSVLFKIWKSKLDCQADIEIEKEKQLEEEILKLESQHSEILTKINEKLTKANTQLKAALQKVQDQEQENTNLKQVIFQLNDEINKSAGLIDPFKSYKLAGEPAVFNDVGIIIENKERKLEKAKLVSKSVQTDTTTENQTFEFNIASTGKVLQMEKLGNTLAQKIEELKNRLASLDQEISEKNAQLSELDQQVMNAKIKILNSERAEWQESNSPHKENQERLSRSESPLRPEDTIMEKIDEGLEENELKPPSRKVGRNSIFFKTPSRGSNNPKDLSPNPKKERRGTFSANVIMFNKRHTKLSIKNSPAIQILEECFKLSKQKMNSKSIFSKKMLHKVLEGIYNSLDIDKIENLHNDYLLEFIHKELVAKYAASKVADKKLIEIIASCFRYSNDPKFRVFLRLIGAGEIMSMTSFKIRTFKVIIECIHFMNNANLGIMIEDSIQKALYPKLRAIECIKEQFEKIYSRPFYLELLNRINQISVDDRINKDGLIQNDTFIEIIAEHYQKYHESVLEGIRAVAWAITGNQVSSFINKCDYILALRSLYPSRYLEIVEDQSLYSKFSFLKPESQSKTLVSLRAIEDLSLLKGIFLIEDIKKVCDVDNVSDEEMAATISKVSGLMEVFNKIGDENLASKSSYTMVSWLQKLDILTNFCLKKKGVGVLAFKIYSLESERFLSN</sequence>
<name>A0AAU9KGE2_9CILI</name>
<dbReference type="AlphaFoldDB" id="A0AAU9KGE2"/>
<keyword evidence="1" id="KW-0175">Coiled coil</keyword>
<dbReference type="PANTHER" id="PTHR34894:SF5">
    <property type="entry name" value="EF-HAND DOMAIN-CONTAINING PROTEIN"/>
    <property type="match status" value="1"/>
</dbReference>
<reference evidence="3" key="1">
    <citation type="submission" date="2021-09" db="EMBL/GenBank/DDBJ databases">
        <authorList>
            <consortium name="AG Swart"/>
            <person name="Singh M."/>
            <person name="Singh A."/>
            <person name="Seah K."/>
            <person name="Emmerich C."/>
        </authorList>
    </citation>
    <scope>NUCLEOTIDE SEQUENCE</scope>
    <source>
        <strain evidence="3">ATCC30299</strain>
    </source>
</reference>
<comment type="caution">
    <text evidence="3">The sequence shown here is derived from an EMBL/GenBank/DDBJ whole genome shotgun (WGS) entry which is preliminary data.</text>
</comment>
<dbReference type="Proteomes" id="UP001162131">
    <property type="component" value="Unassembled WGS sequence"/>
</dbReference>
<evidence type="ECO:0000256" key="2">
    <source>
        <dbReference type="SAM" id="MobiDB-lite"/>
    </source>
</evidence>
<dbReference type="PANTHER" id="PTHR34894">
    <property type="entry name" value="SAM-DEPENDENT METHYLTRANSFERASE RSMI, CONSERVED SITE"/>
    <property type="match status" value="1"/>
</dbReference>
<feature type="compositionally biased region" description="Basic and acidic residues" evidence="2">
    <location>
        <begin position="409"/>
        <end position="454"/>
    </location>
</feature>
<feature type="coiled-coil region" evidence="1">
    <location>
        <begin position="221"/>
        <end position="287"/>
    </location>
</feature>
<proteinExistence type="predicted"/>
<accession>A0AAU9KGE2</accession>
<gene>
    <name evidence="3" type="ORF">BSTOLATCC_MIC66235</name>
</gene>
<evidence type="ECO:0000313" key="3">
    <source>
        <dbReference type="EMBL" id="CAG9336358.1"/>
    </source>
</evidence>
<dbReference type="EMBL" id="CAJZBQ010000064">
    <property type="protein sequence ID" value="CAG9336358.1"/>
    <property type="molecule type" value="Genomic_DNA"/>
</dbReference>
<keyword evidence="4" id="KW-1185">Reference proteome</keyword>